<gene>
    <name evidence="2" type="ORF">CLV43_1011030</name>
</gene>
<reference evidence="2 3" key="1">
    <citation type="submission" date="2018-03" db="EMBL/GenBank/DDBJ databases">
        <title>Genomic Encyclopedia of Archaeal and Bacterial Type Strains, Phase II (KMG-II): from individual species to whole genera.</title>
        <authorList>
            <person name="Goeker M."/>
        </authorList>
    </citation>
    <scope>NUCLEOTIDE SEQUENCE [LARGE SCALE GENOMIC DNA]</scope>
    <source>
        <strain evidence="2 3">DSM 44720</strain>
    </source>
</reference>
<organism evidence="2 3">
    <name type="scientific">Umezawaea tangerina</name>
    <dbReference type="NCBI Taxonomy" id="84725"/>
    <lineage>
        <taxon>Bacteria</taxon>
        <taxon>Bacillati</taxon>
        <taxon>Actinomycetota</taxon>
        <taxon>Actinomycetes</taxon>
        <taxon>Pseudonocardiales</taxon>
        <taxon>Pseudonocardiaceae</taxon>
        <taxon>Umezawaea</taxon>
    </lineage>
</organism>
<feature type="transmembrane region" description="Helical" evidence="1">
    <location>
        <begin position="6"/>
        <end position="27"/>
    </location>
</feature>
<evidence type="ECO:0000313" key="2">
    <source>
        <dbReference type="EMBL" id="PRY46750.1"/>
    </source>
</evidence>
<keyword evidence="1" id="KW-1133">Transmembrane helix</keyword>
<evidence type="ECO:0000256" key="1">
    <source>
        <dbReference type="SAM" id="Phobius"/>
    </source>
</evidence>
<keyword evidence="3" id="KW-1185">Reference proteome</keyword>
<proteinExistence type="predicted"/>
<keyword evidence="1" id="KW-0472">Membrane</keyword>
<dbReference type="AlphaFoldDB" id="A0A2T0TM08"/>
<accession>A0A2T0TM08</accession>
<dbReference type="Proteomes" id="UP000239494">
    <property type="component" value="Unassembled WGS sequence"/>
</dbReference>
<sequence length="34" mass="3436">MTADIVVAVVAAVGMLFTAGGVLALAARGRRQLH</sequence>
<evidence type="ECO:0000313" key="3">
    <source>
        <dbReference type="Proteomes" id="UP000239494"/>
    </source>
</evidence>
<dbReference type="EMBL" id="PVTF01000001">
    <property type="protein sequence ID" value="PRY46750.1"/>
    <property type="molecule type" value="Genomic_DNA"/>
</dbReference>
<keyword evidence="1" id="KW-0812">Transmembrane</keyword>
<protein>
    <submittedName>
        <fullName evidence="2">Uncharacterized protein</fullName>
    </submittedName>
</protein>
<name>A0A2T0TM08_9PSEU</name>
<comment type="caution">
    <text evidence="2">The sequence shown here is derived from an EMBL/GenBank/DDBJ whole genome shotgun (WGS) entry which is preliminary data.</text>
</comment>